<dbReference type="EMBL" id="SOEG01000008">
    <property type="protein sequence ID" value="TDX52132.1"/>
    <property type="molecule type" value="Genomic_DNA"/>
</dbReference>
<comment type="caution">
    <text evidence="1">The sequence shown here is derived from an EMBL/GenBank/DDBJ whole genome shotgun (WGS) entry which is preliminary data.</text>
</comment>
<accession>A0A4R8H8K7</accession>
<dbReference type="RefSeq" id="WP_134116026.1">
    <property type="nucleotide sequence ID" value="NZ_SOEG01000008.1"/>
</dbReference>
<evidence type="ECO:0000313" key="1">
    <source>
        <dbReference type="EMBL" id="TDX52132.1"/>
    </source>
</evidence>
<name>A0A4R8H8K7_9FIRM</name>
<organism evidence="1 2">
    <name type="scientific">Orenia marismortui</name>
    <dbReference type="NCBI Taxonomy" id="46469"/>
    <lineage>
        <taxon>Bacteria</taxon>
        <taxon>Bacillati</taxon>
        <taxon>Bacillota</taxon>
        <taxon>Clostridia</taxon>
        <taxon>Halanaerobiales</taxon>
        <taxon>Halobacteroidaceae</taxon>
        <taxon>Orenia</taxon>
    </lineage>
</organism>
<dbReference type="PROSITE" id="PS51257">
    <property type="entry name" value="PROKAR_LIPOPROTEIN"/>
    <property type="match status" value="1"/>
</dbReference>
<gene>
    <name evidence="1" type="ORF">C7959_10854</name>
</gene>
<protein>
    <submittedName>
        <fullName evidence="1">Uncharacterized protein</fullName>
    </submittedName>
</protein>
<dbReference type="AlphaFoldDB" id="A0A4R8H8K7"/>
<keyword evidence="2" id="KW-1185">Reference proteome</keyword>
<sequence length="118" mass="13666">MRRKNIVFLILILFLFIVIGCNNAGTEEDKLLLKRITFSQRNNQYIASGIVENVGDGIVSNAKVLIVFFETSAKEKMITRQIINLPNISFSERYKFEEILETITSKKELENFTLEILY</sequence>
<proteinExistence type="predicted"/>
<reference evidence="1 2" key="1">
    <citation type="submission" date="2019-03" db="EMBL/GenBank/DDBJ databases">
        <title>Subsurface microbial communities from deep shales in Ohio and West Virginia, USA.</title>
        <authorList>
            <person name="Wrighton K."/>
        </authorList>
    </citation>
    <scope>NUCLEOTIDE SEQUENCE [LARGE SCALE GENOMIC DNA]</scope>
    <source>
        <strain evidence="1 2">MSL 6dP</strain>
    </source>
</reference>
<dbReference type="Proteomes" id="UP000295832">
    <property type="component" value="Unassembled WGS sequence"/>
</dbReference>
<evidence type="ECO:0000313" key="2">
    <source>
        <dbReference type="Proteomes" id="UP000295832"/>
    </source>
</evidence>